<comment type="caution">
    <text evidence="3">The sequence shown here is derived from an EMBL/GenBank/DDBJ whole genome shotgun (WGS) entry which is preliminary data.</text>
</comment>
<dbReference type="EMBL" id="NEKC01000009">
    <property type="protein sequence ID" value="OTA29023.1"/>
    <property type="molecule type" value="Genomic_DNA"/>
</dbReference>
<dbReference type="OrthoDB" id="3267837at2"/>
<feature type="domain" description="Chorismate mutase" evidence="2">
    <location>
        <begin position="14"/>
        <end position="105"/>
    </location>
</feature>
<dbReference type="SMART" id="SM00830">
    <property type="entry name" value="CM_2"/>
    <property type="match status" value="1"/>
</dbReference>
<protein>
    <recommendedName>
        <fullName evidence="2">Chorismate mutase domain-containing protein</fullName>
    </recommendedName>
</protein>
<sequence>MIQTDIQELADNQSTPAEAIESLRTRIDEIDDEVIRLLARRFEATHEVGVLKAQAGFAALDASREERQRTRLTALAHDVHLDEDIARGYLEFVVAESKKRHKRLSGEK</sequence>
<reference evidence="3 4" key="1">
    <citation type="submission" date="2017-04" db="EMBL/GenBank/DDBJ databases">
        <title>Draft genome sequences of Alloscardovia macacae UMA81211 and UMA81212 isolated from the feces of a rhesus macaque (Macaca mulatta).</title>
        <authorList>
            <person name="Albert K."/>
            <person name="Sela D.A."/>
        </authorList>
    </citation>
    <scope>NUCLEOTIDE SEQUENCE [LARGE SCALE GENOMIC DNA]</scope>
    <source>
        <strain evidence="3 4">UMA81212</strain>
    </source>
</reference>
<evidence type="ECO:0000259" key="2">
    <source>
        <dbReference type="PROSITE" id="PS51168"/>
    </source>
</evidence>
<evidence type="ECO:0000313" key="3">
    <source>
        <dbReference type="EMBL" id="OTA29023.1"/>
    </source>
</evidence>
<name>A0A1Y2SYC8_9BIFI</name>
<evidence type="ECO:0000256" key="1">
    <source>
        <dbReference type="ARBA" id="ARBA00023235"/>
    </source>
</evidence>
<dbReference type="STRING" id="1160091.B9T39_05020"/>
<keyword evidence="1" id="KW-0413">Isomerase</keyword>
<dbReference type="InterPro" id="IPR036263">
    <property type="entry name" value="Chorismate_II_sf"/>
</dbReference>
<dbReference type="Pfam" id="PF01817">
    <property type="entry name" value="CM_2"/>
    <property type="match status" value="1"/>
</dbReference>
<dbReference type="GO" id="GO:0009697">
    <property type="term" value="P:salicylic acid biosynthetic process"/>
    <property type="evidence" value="ECO:0007669"/>
    <property type="project" value="TreeGrafter"/>
</dbReference>
<dbReference type="PROSITE" id="PS51168">
    <property type="entry name" value="CHORISMATE_MUT_2"/>
    <property type="match status" value="1"/>
</dbReference>
<dbReference type="RefSeq" id="WP_086106726.1">
    <property type="nucleotide sequence ID" value="NZ_NEKB01000008.1"/>
</dbReference>
<evidence type="ECO:0000313" key="4">
    <source>
        <dbReference type="Proteomes" id="UP000243540"/>
    </source>
</evidence>
<dbReference type="Proteomes" id="UP000243540">
    <property type="component" value="Unassembled WGS sequence"/>
</dbReference>
<dbReference type="InterPro" id="IPR002701">
    <property type="entry name" value="CM_II_prokaryot"/>
</dbReference>
<dbReference type="SUPFAM" id="SSF48600">
    <property type="entry name" value="Chorismate mutase II"/>
    <property type="match status" value="1"/>
</dbReference>
<organism evidence="3 4">
    <name type="scientific">Alloscardovia macacae</name>
    <dbReference type="NCBI Taxonomy" id="1160091"/>
    <lineage>
        <taxon>Bacteria</taxon>
        <taxon>Bacillati</taxon>
        <taxon>Actinomycetota</taxon>
        <taxon>Actinomycetes</taxon>
        <taxon>Bifidobacteriales</taxon>
        <taxon>Bifidobacteriaceae</taxon>
        <taxon>Alloscardovia</taxon>
    </lineage>
</organism>
<proteinExistence type="predicted"/>
<dbReference type="PANTHER" id="PTHR38041:SF1">
    <property type="entry name" value="CHORISMATE MUTASE"/>
    <property type="match status" value="1"/>
</dbReference>
<dbReference type="InterPro" id="IPR036979">
    <property type="entry name" value="CM_dom_sf"/>
</dbReference>
<gene>
    <name evidence="3" type="ORF">B9T39_05020</name>
</gene>
<dbReference type="GO" id="GO:0004106">
    <property type="term" value="F:chorismate mutase activity"/>
    <property type="evidence" value="ECO:0007669"/>
    <property type="project" value="InterPro"/>
</dbReference>
<dbReference type="Gene3D" id="1.20.59.10">
    <property type="entry name" value="Chorismate mutase"/>
    <property type="match status" value="1"/>
</dbReference>
<dbReference type="InterPro" id="IPR051331">
    <property type="entry name" value="Chorismate_mutase-related"/>
</dbReference>
<accession>A0A1Y2SYC8</accession>
<dbReference type="AlphaFoldDB" id="A0A1Y2SYC8"/>
<dbReference type="PANTHER" id="PTHR38041">
    <property type="entry name" value="CHORISMATE MUTASE"/>
    <property type="match status" value="1"/>
</dbReference>
<dbReference type="GO" id="GO:0046417">
    <property type="term" value="P:chorismate metabolic process"/>
    <property type="evidence" value="ECO:0007669"/>
    <property type="project" value="InterPro"/>
</dbReference>